<protein>
    <submittedName>
        <fullName evidence="1">Uncharacterized protein</fullName>
    </submittedName>
</protein>
<reference evidence="1 2" key="1">
    <citation type="submission" date="2019-06" db="EMBL/GenBank/DDBJ databases">
        <title>A novel species of marine bacteria.</title>
        <authorList>
            <person name="Wang Y."/>
        </authorList>
    </citation>
    <scope>NUCLEOTIDE SEQUENCE [LARGE SCALE GENOMIC DNA]</scope>
    <source>
        <strain evidence="1 2">MA1-10</strain>
    </source>
</reference>
<evidence type="ECO:0000313" key="2">
    <source>
        <dbReference type="Proteomes" id="UP000315816"/>
    </source>
</evidence>
<accession>A0A545SLD1</accession>
<dbReference type="RefSeq" id="WP_185960991.1">
    <property type="nucleotide sequence ID" value="NZ_ML660028.1"/>
</dbReference>
<keyword evidence="2" id="KW-1185">Reference proteome</keyword>
<dbReference type="EMBL" id="VICH01000016">
    <property type="protein sequence ID" value="TQV65785.1"/>
    <property type="molecule type" value="Genomic_DNA"/>
</dbReference>
<sequence length="204" mass="23155">MSKDHPIDWRLNGERPSLVVGHKDAGMAGTSSVYALVGLEGDFFGFIPRLLHEAYVLKDLGVRPAVMCNERFILHNPTSEFSRWSKDLSRYSGEMKKANLAERYGKEYVSCCEPPVLLNVLDELTKAASDIRKTRGQHLEFALDEAEVLPFEFLTFWPDFGLDVGRFMLLYELSGKSAMSWLKQLTQDLEVSLKPVSFQDIPSF</sequence>
<gene>
    <name evidence="1" type="ORF">FIL88_15920</name>
</gene>
<dbReference type="Proteomes" id="UP000315816">
    <property type="component" value="Unassembled WGS sequence"/>
</dbReference>
<name>A0A545SLD1_9RHOB</name>
<proteinExistence type="predicted"/>
<evidence type="ECO:0000313" key="1">
    <source>
        <dbReference type="EMBL" id="TQV65785.1"/>
    </source>
</evidence>
<dbReference type="AlphaFoldDB" id="A0A545SLD1"/>
<organism evidence="1 2">
    <name type="scientific">Aliiroseovarius halocynthiae</name>
    <dbReference type="NCBI Taxonomy" id="985055"/>
    <lineage>
        <taxon>Bacteria</taxon>
        <taxon>Pseudomonadati</taxon>
        <taxon>Pseudomonadota</taxon>
        <taxon>Alphaproteobacteria</taxon>
        <taxon>Rhodobacterales</taxon>
        <taxon>Paracoccaceae</taxon>
        <taxon>Aliiroseovarius</taxon>
    </lineage>
</organism>
<comment type="caution">
    <text evidence="1">The sequence shown here is derived from an EMBL/GenBank/DDBJ whole genome shotgun (WGS) entry which is preliminary data.</text>
</comment>